<evidence type="ECO:0000256" key="1">
    <source>
        <dbReference type="SAM" id="Phobius"/>
    </source>
</evidence>
<protein>
    <recommendedName>
        <fullName evidence="4">Major facilitator superfamily (MFS) profile domain-containing protein</fullName>
    </recommendedName>
</protein>
<keyword evidence="3" id="KW-1185">Reference proteome</keyword>
<name>A0ABV7WU91_9GAMM</name>
<feature type="transmembrane region" description="Helical" evidence="1">
    <location>
        <begin position="33"/>
        <end position="52"/>
    </location>
</feature>
<organism evidence="2 3">
    <name type="scientific">Reinekea marina</name>
    <dbReference type="NCBI Taxonomy" id="1310421"/>
    <lineage>
        <taxon>Bacteria</taxon>
        <taxon>Pseudomonadati</taxon>
        <taxon>Pseudomonadota</taxon>
        <taxon>Gammaproteobacteria</taxon>
        <taxon>Oceanospirillales</taxon>
        <taxon>Saccharospirillaceae</taxon>
        <taxon>Reinekea</taxon>
    </lineage>
</organism>
<accession>A0ABV7WU91</accession>
<sequence>MKARIKHFGLGIVFFPIPFFYTTVYLGDIENTLSSFISILISSLLGFVLAGLYAEVFAPKIRRFYWLITLFIGILITIALLITGLDENTFVDASCVAVAFVLMATSYNDGVHRPLNSVQEQKDALR</sequence>
<keyword evidence="1" id="KW-0812">Transmembrane</keyword>
<dbReference type="Proteomes" id="UP001595710">
    <property type="component" value="Unassembled WGS sequence"/>
</dbReference>
<keyword evidence="1" id="KW-0472">Membrane</keyword>
<evidence type="ECO:0008006" key="4">
    <source>
        <dbReference type="Google" id="ProtNLM"/>
    </source>
</evidence>
<reference evidence="3" key="1">
    <citation type="journal article" date="2019" name="Int. J. Syst. Evol. Microbiol.">
        <title>The Global Catalogue of Microorganisms (GCM) 10K type strain sequencing project: providing services to taxonomists for standard genome sequencing and annotation.</title>
        <authorList>
            <consortium name="The Broad Institute Genomics Platform"/>
            <consortium name="The Broad Institute Genome Sequencing Center for Infectious Disease"/>
            <person name="Wu L."/>
            <person name="Ma J."/>
        </authorList>
    </citation>
    <scope>NUCLEOTIDE SEQUENCE [LARGE SCALE GENOMIC DNA]</scope>
    <source>
        <strain evidence="3">CECT 8288</strain>
    </source>
</reference>
<feature type="transmembrane region" description="Helical" evidence="1">
    <location>
        <begin position="7"/>
        <end position="27"/>
    </location>
</feature>
<keyword evidence="1" id="KW-1133">Transmembrane helix</keyword>
<feature type="transmembrane region" description="Helical" evidence="1">
    <location>
        <begin position="64"/>
        <end position="83"/>
    </location>
</feature>
<comment type="caution">
    <text evidence="2">The sequence shown here is derived from an EMBL/GenBank/DDBJ whole genome shotgun (WGS) entry which is preliminary data.</text>
</comment>
<gene>
    <name evidence="2" type="ORF">ACFOND_09735</name>
</gene>
<proteinExistence type="predicted"/>
<evidence type="ECO:0000313" key="2">
    <source>
        <dbReference type="EMBL" id="MFC3701919.1"/>
    </source>
</evidence>
<dbReference type="RefSeq" id="WP_377362894.1">
    <property type="nucleotide sequence ID" value="NZ_JBHRYN010000011.1"/>
</dbReference>
<evidence type="ECO:0000313" key="3">
    <source>
        <dbReference type="Proteomes" id="UP001595710"/>
    </source>
</evidence>
<dbReference type="EMBL" id="JBHRYN010000011">
    <property type="protein sequence ID" value="MFC3701919.1"/>
    <property type="molecule type" value="Genomic_DNA"/>
</dbReference>